<proteinExistence type="inferred from homology"/>
<name>A0A2P5BMJ8_PARAD</name>
<dbReference type="InterPro" id="IPR013905">
    <property type="entry name" value="Lgl_C_dom"/>
</dbReference>
<dbReference type="PANTHER" id="PTHR10241:SF27">
    <property type="entry name" value="TRANSDUCIN_WD40 REPEAT-LIKE SUPERFAMILY PROTEIN"/>
    <property type="match status" value="1"/>
</dbReference>
<gene>
    <name evidence="4" type="ORF">PanWU01x14_226550</name>
</gene>
<dbReference type="GO" id="GO:0005886">
    <property type="term" value="C:plasma membrane"/>
    <property type="evidence" value="ECO:0007669"/>
    <property type="project" value="TreeGrafter"/>
</dbReference>
<dbReference type="GO" id="GO:0006893">
    <property type="term" value="P:Golgi to plasma membrane transport"/>
    <property type="evidence" value="ECO:0007669"/>
    <property type="project" value="TreeGrafter"/>
</dbReference>
<sequence>MFVKKLVEKASLKKTSGGDSSEGVKGSDVEPRLVFHHGIPCASTTFAYDPIQNILAISTKDGRIKLFGRDNTQALLQSQEPEPTKFLQVWDIENKISFHVLPLQQEITSFTVKQQTPFIYIGDNAGNVSVLKLEKELSRIVQTSYNIPFSASHGNSTEVSGENAAVTNILPQPMAESKRVLIVFRDGLITLWDIRESKSIFTAGENVLQSLHHEAKKATCACWACPFGTRVVVGYNNGEIFVWNVPPIPNSKTGIAFESATQNAPICKLNVGYKLNRIPIASLKWAYTDGKASRLYVLGASNFESENLSQVILLTEHTESRTIKLALHLPEPCSEMDIISGSIEQNKHRQEYFLLLGKSGHIYAYDDSSIQKYLLQCQSRSHQSLPKEVMVKMPFSDSTITAAKFITDNPCLGLADEDYVQLAKDMPHMFSFEANSRDGSAQFSGFLRVRNLYITGHSNGAITFWDVSSPVFVPIISLKQQSEDDSSLSGIAVTALFFDGNSRLLISGDHSGMVRVYKLKPEPYSTENSFLSLQGGTKKGNSHVIQSIKLIKTNGAVLCMNISHSSRHLAVGSDQGYVSVIDIEGSTLLYQEHIESEICTGVVALQFHTCSLHGFEKNALVVATKDSSLLALDSDTGKKLSTSTVHPKKPSKALFMHILDGQDTSGRGSNTLNGFESSKGNAAEDAMPKLSLLLLCSEKALYLYSFTHVIQGVKKVICKKKFHSSCCWASTFYCSTDVGLVLLFTNGKVEIRSLPELTLLKETWIRGFTYSTPKPNSLSKTSICSSLEGDIVMVNNDQEIFVVSVLSHKKTFRLLDSFSQIYRKDLVVSQEGLVSPGPIIHKEKKKGIFSSVIKDITGSKSKPVPDHMETEDARQSLKDLETVFSTANIPSDAEHTDKMMADKEDVELDIDDIDIEVIAEKPKEQNILAALNKQNLATKFQVLKGKLKHMKTKNEKNFGKEEEQDEKGGTVDQIKRKYGFSKAGETSVAKIAEGKLQDNVRKLQGINLRATEMQDTAQSFSSLAKQVLQTEQDRRGS</sequence>
<reference evidence="5" key="1">
    <citation type="submission" date="2016-06" db="EMBL/GenBank/DDBJ databases">
        <title>Parallel loss of symbiosis genes in relatives of nitrogen-fixing non-legume Parasponia.</title>
        <authorList>
            <person name="Van Velzen R."/>
            <person name="Holmer R."/>
            <person name="Bu F."/>
            <person name="Rutten L."/>
            <person name="Van Zeijl A."/>
            <person name="Liu W."/>
            <person name="Santuari L."/>
            <person name="Cao Q."/>
            <person name="Sharma T."/>
            <person name="Shen D."/>
            <person name="Roswanjaya Y."/>
            <person name="Wardhani T."/>
            <person name="Kalhor M.S."/>
            <person name="Jansen J."/>
            <person name="Van den Hoogen J."/>
            <person name="Gungor B."/>
            <person name="Hartog M."/>
            <person name="Hontelez J."/>
            <person name="Verver J."/>
            <person name="Yang W.-C."/>
            <person name="Schijlen E."/>
            <person name="Repin R."/>
            <person name="Schilthuizen M."/>
            <person name="Schranz E."/>
            <person name="Heidstra R."/>
            <person name="Miyata K."/>
            <person name="Fedorova E."/>
            <person name="Kohlen W."/>
            <person name="Bisseling T."/>
            <person name="Smit S."/>
            <person name="Geurts R."/>
        </authorList>
    </citation>
    <scope>NUCLEOTIDE SEQUENCE [LARGE SCALE GENOMIC DNA]</scope>
    <source>
        <strain evidence="5">cv. WU1-14</strain>
    </source>
</reference>
<evidence type="ECO:0000313" key="5">
    <source>
        <dbReference type="Proteomes" id="UP000237105"/>
    </source>
</evidence>
<evidence type="ECO:0000259" key="3">
    <source>
        <dbReference type="Pfam" id="PF08596"/>
    </source>
</evidence>
<dbReference type="InterPro" id="IPR001680">
    <property type="entry name" value="WD40_rpt"/>
</dbReference>
<dbReference type="STRING" id="3476.A0A2P5BMJ8"/>
<evidence type="ECO:0000256" key="1">
    <source>
        <dbReference type="ARBA" id="ARBA00008070"/>
    </source>
</evidence>
<evidence type="ECO:0000313" key="4">
    <source>
        <dbReference type="EMBL" id="PON50018.1"/>
    </source>
</evidence>
<dbReference type="PANTHER" id="PTHR10241">
    <property type="entry name" value="LETHAL 2 GIANT LARVAE PROTEIN"/>
    <property type="match status" value="1"/>
</dbReference>
<dbReference type="SMART" id="SM00320">
    <property type="entry name" value="WD40"/>
    <property type="match status" value="5"/>
</dbReference>
<dbReference type="GO" id="GO:0005096">
    <property type="term" value="F:GTPase activator activity"/>
    <property type="evidence" value="ECO:0007669"/>
    <property type="project" value="TreeGrafter"/>
</dbReference>
<comment type="similarity">
    <text evidence="1">Belongs to the WD repeat L(2)GL family.</text>
</comment>
<dbReference type="InterPro" id="IPR015943">
    <property type="entry name" value="WD40/YVTN_repeat-like_dom_sf"/>
</dbReference>
<dbReference type="GO" id="GO:0019905">
    <property type="term" value="F:syntaxin binding"/>
    <property type="evidence" value="ECO:0007669"/>
    <property type="project" value="TreeGrafter"/>
</dbReference>
<comment type="caution">
    <text evidence="4">The sequence shown here is derived from an EMBL/GenBank/DDBJ whole genome shotgun (WGS) entry which is preliminary data.</text>
</comment>
<dbReference type="GO" id="GO:0045159">
    <property type="term" value="F:myosin II binding"/>
    <property type="evidence" value="ECO:0007669"/>
    <property type="project" value="TreeGrafter"/>
</dbReference>
<dbReference type="AlphaFoldDB" id="A0A2P5BMJ8"/>
<evidence type="ECO:0000256" key="2">
    <source>
        <dbReference type="ARBA" id="ARBA00022483"/>
    </source>
</evidence>
<dbReference type="GO" id="GO:0006887">
    <property type="term" value="P:exocytosis"/>
    <property type="evidence" value="ECO:0007669"/>
    <property type="project" value="UniProtKB-KW"/>
</dbReference>
<accession>A0A2P5BMJ8</accession>
<dbReference type="EMBL" id="JXTB01000251">
    <property type="protein sequence ID" value="PON50018.1"/>
    <property type="molecule type" value="Genomic_DNA"/>
</dbReference>
<protein>
    <submittedName>
        <fullName evidence="4">Guanine nucleotide-binding protein, beta subunit</fullName>
    </submittedName>
</protein>
<dbReference type="Pfam" id="PF08596">
    <property type="entry name" value="Lgl_C"/>
    <property type="match status" value="1"/>
</dbReference>
<dbReference type="GO" id="GO:0005737">
    <property type="term" value="C:cytoplasm"/>
    <property type="evidence" value="ECO:0007669"/>
    <property type="project" value="TreeGrafter"/>
</dbReference>
<organism evidence="4 5">
    <name type="scientific">Parasponia andersonii</name>
    <name type="common">Sponia andersonii</name>
    <dbReference type="NCBI Taxonomy" id="3476"/>
    <lineage>
        <taxon>Eukaryota</taxon>
        <taxon>Viridiplantae</taxon>
        <taxon>Streptophyta</taxon>
        <taxon>Embryophyta</taxon>
        <taxon>Tracheophyta</taxon>
        <taxon>Spermatophyta</taxon>
        <taxon>Magnoliopsida</taxon>
        <taxon>eudicotyledons</taxon>
        <taxon>Gunneridae</taxon>
        <taxon>Pentapetalae</taxon>
        <taxon>rosids</taxon>
        <taxon>fabids</taxon>
        <taxon>Rosales</taxon>
        <taxon>Cannabaceae</taxon>
        <taxon>Parasponia</taxon>
    </lineage>
</organism>
<dbReference type="InterPro" id="IPR036322">
    <property type="entry name" value="WD40_repeat_dom_sf"/>
</dbReference>
<dbReference type="Gene3D" id="2.130.10.10">
    <property type="entry name" value="YVTN repeat-like/Quinoprotein amine dehydrogenase"/>
    <property type="match status" value="2"/>
</dbReference>
<feature type="domain" description="Lethal giant larvae (Lgl)-like C-terminal" evidence="3">
    <location>
        <begin position="568"/>
        <end position="826"/>
    </location>
</feature>
<dbReference type="SUPFAM" id="SSF50978">
    <property type="entry name" value="WD40 repeat-like"/>
    <property type="match status" value="2"/>
</dbReference>
<dbReference type="OrthoDB" id="19944at2759"/>
<dbReference type="CDD" id="cd15873">
    <property type="entry name" value="R-SNARE_STXBP5_6"/>
    <property type="match status" value="1"/>
</dbReference>
<dbReference type="Proteomes" id="UP000237105">
    <property type="component" value="Unassembled WGS sequence"/>
</dbReference>
<keyword evidence="2" id="KW-0268">Exocytosis</keyword>
<keyword evidence="5" id="KW-1185">Reference proteome</keyword>